<evidence type="ECO:0000313" key="2">
    <source>
        <dbReference type="EMBL" id="MEX1661743.1"/>
    </source>
</evidence>
<proteinExistence type="predicted"/>
<evidence type="ECO:0000259" key="1">
    <source>
        <dbReference type="Pfam" id="PF20066"/>
    </source>
</evidence>
<dbReference type="RefSeq" id="WP_295537436.1">
    <property type="nucleotide sequence ID" value="NZ_JBFRYC010000004.1"/>
</dbReference>
<sequence length="139" mass="14989">MIAKDIKEAKAQAHRLADAMKRAGQPVSLSRAYEIHAQASGHADWNTMAAALKAPVGQGLALGEPVRGRYMGQPITGRVHALKRKGAEHLEIEIALDTPVDVVQSAAFSSLRRRVRATIGPDRRSVGRRSDGVAHLDLN</sequence>
<dbReference type="EMBL" id="JBFRYC010000004">
    <property type="protein sequence ID" value="MEX1661743.1"/>
    <property type="molecule type" value="Genomic_DNA"/>
</dbReference>
<comment type="caution">
    <text evidence="2">The sequence shown here is derived from an EMBL/GenBank/DDBJ whole genome shotgun (WGS) entry which is preliminary data.</text>
</comment>
<gene>
    <name evidence="2" type="ORF">AB4874_08775</name>
</gene>
<dbReference type="InterPro" id="IPR045517">
    <property type="entry name" value="Glyoxalase_8"/>
</dbReference>
<feature type="domain" description="Glyoxalase-related protein" evidence="1">
    <location>
        <begin position="5"/>
        <end position="138"/>
    </location>
</feature>
<reference evidence="2 3" key="1">
    <citation type="journal article" date="2011" name="Int. J. Syst. Evol. Microbiol.">
        <title>Zhongshania antarctica gen. nov., sp. nov. and Zhongshania guokunii sp. nov., gammaproteobacteria respectively isolated from coastal attached (fast) ice and surface seawater of the Antarctic.</title>
        <authorList>
            <person name="Li H.J."/>
            <person name="Zhang X.Y."/>
            <person name="Chen C.X."/>
            <person name="Zhang Y.J."/>
            <person name="Gao Z.M."/>
            <person name="Yu Y."/>
            <person name="Chen X.L."/>
            <person name="Chen B."/>
            <person name="Zhang Y.Z."/>
        </authorList>
    </citation>
    <scope>NUCLEOTIDE SEQUENCE [LARGE SCALE GENOMIC DNA]</scope>
    <source>
        <strain evidence="2 3">15-R06ZXC-3</strain>
    </source>
</reference>
<keyword evidence="3" id="KW-1185">Reference proteome</keyword>
<name>A0ABV3TJJ3_9RHOB</name>
<protein>
    <submittedName>
        <fullName evidence="2">Glyoxalase superfamily protein</fullName>
    </submittedName>
</protein>
<dbReference type="Pfam" id="PF20066">
    <property type="entry name" value="Glyoxalase_8"/>
    <property type="match status" value="1"/>
</dbReference>
<accession>A0ABV3TJJ3</accession>
<organism evidence="2 3">
    <name type="scientific">Thioclava arctica</name>
    <dbReference type="NCBI Taxonomy" id="3238301"/>
    <lineage>
        <taxon>Bacteria</taxon>
        <taxon>Pseudomonadati</taxon>
        <taxon>Pseudomonadota</taxon>
        <taxon>Alphaproteobacteria</taxon>
        <taxon>Rhodobacterales</taxon>
        <taxon>Paracoccaceae</taxon>
        <taxon>Thioclava</taxon>
    </lineage>
</organism>
<dbReference type="Proteomes" id="UP001557465">
    <property type="component" value="Unassembled WGS sequence"/>
</dbReference>
<evidence type="ECO:0000313" key="3">
    <source>
        <dbReference type="Proteomes" id="UP001557465"/>
    </source>
</evidence>